<sequence length="53" mass="5678">MESLLRVPRGWRPDGDDDDDGGGGGGDGGGDDERRMVMVPPLVFAFSVRLPTF</sequence>
<proteinExistence type="predicted"/>
<dbReference type="Proteomes" id="UP001054252">
    <property type="component" value="Unassembled WGS sequence"/>
</dbReference>
<comment type="caution">
    <text evidence="2">The sequence shown here is derived from an EMBL/GenBank/DDBJ whole genome shotgun (WGS) entry which is preliminary data.</text>
</comment>
<protein>
    <submittedName>
        <fullName evidence="2">Uncharacterized protein</fullName>
    </submittedName>
</protein>
<dbReference type="AlphaFoldDB" id="A0AAV5INM2"/>
<accession>A0AAV5INM2</accession>
<evidence type="ECO:0000313" key="3">
    <source>
        <dbReference type="Proteomes" id="UP001054252"/>
    </source>
</evidence>
<feature type="region of interest" description="Disordered" evidence="1">
    <location>
        <begin position="1"/>
        <end position="36"/>
    </location>
</feature>
<gene>
    <name evidence="2" type="ORF">SLEP1_g15776</name>
</gene>
<keyword evidence="3" id="KW-1185">Reference proteome</keyword>
<organism evidence="2 3">
    <name type="scientific">Rubroshorea leprosula</name>
    <dbReference type="NCBI Taxonomy" id="152421"/>
    <lineage>
        <taxon>Eukaryota</taxon>
        <taxon>Viridiplantae</taxon>
        <taxon>Streptophyta</taxon>
        <taxon>Embryophyta</taxon>
        <taxon>Tracheophyta</taxon>
        <taxon>Spermatophyta</taxon>
        <taxon>Magnoliopsida</taxon>
        <taxon>eudicotyledons</taxon>
        <taxon>Gunneridae</taxon>
        <taxon>Pentapetalae</taxon>
        <taxon>rosids</taxon>
        <taxon>malvids</taxon>
        <taxon>Malvales</taxon>
        <taxon>Dipterocarpaceae</taxon>
        <taxon>Rubroshorea</taxon>
    </lineage>
</organism>
<name>A0AAV5INM2_9ROSI</name>
<reference evidence="2 3" key="1">
    <citation type="journal article" date="2021" name="Commun. Biol.">
        <title>The genome of Shorea leprosula (Dipterocarpaceae) highlights the ecological relevance of drought in aseasonal tropical rainforests.</title>
        <authorList>
            <person name="Ng K.K.S."/>
            <person name="Kobayashi M.J."/>
            <person name="Fawcett J.A."/>
            <person name="Hatakeyama M."/>
            <person name="Paape T."/>
            <person name="Ng C.H."/>
            <person name="Ang C.C."/>
            <person name="Tnah L.H."/>
            <person name="Lee C.T."/>
            <person name="Nishiyama T."/>
            <person name="Sese J."/>
            <person name="O'Brien M.J."/>
            <person name="Copetti D."/>
            <person name="Mohd Noor M.I."/>
            <person name="Ong R.C."/>
            <person name="Putra M."/>
            <person name="Sireger I.Z."/>
            <person name="Indrioko S."/>
            <person name="Kosugi Y."/>
            <person name="Izuno A."/>
            <person name="Isagi Y."/>
            <person name="Lee S.L."/>
            <person name="Shimizu K.K."/>
        </authorList>
    </citation>
    <scope>NUCLEOTIDE SEQUENCE [LARGE SCALE GENOMIC DNA]</scope>
    <source>
        <strain evidence="2">214</strain>
    </source>
</reference>
<evidence type="ECO:0000256" key="1">
    <source>
        <dbReference type="SAM" id="MobiDB-lite"/>
    </source>
</evidence>
<dbReference type="EMBL" id="BPVZ01000020">
    <property type="protein sequence ID" value="GKV03486.1"/>
    <property type="molecule type" value="Genomic_DNA"/>
</dbReference>
<evidence type="ECO:0000313" key="2">
    <source>
        <dbReference type="EMBL" id="GKV03486.1"/>
    </source>
</evidence>